<dbReference type="RefSeq" id="WP_041098248.1">
    <property type="nucleotide sequence ID" value="NZ_AP012547.1"/>
</dbReference>
<feature type="transmembrane region" description="Helical" evidence="1">
    <location>
        <begin position="99"/>
        <end position="117"/>
    </location>
</feature>
<reference evidence="2 3" key="1">
    <citation type="journal article" date="2014" name="Syst. Appl. Microbiol.">
        <title>Complete genomes of freshwater sulfur oxidizers Sulfuricella denitrificans skB26 and Sulfuritalea hydrogenivorans sk43H: genetic insights into the sulfur oxidation pathway of betaproteobacteria.</title>
        <authorList>
            <person name="Watanabe T."/>
            <person name="Kojima H."/>
            <person name="Fukui M."/>
        </authorList>
    </citation>
    <scope>NUCLEOTIDE SEQUENCE [LARGE SCALE GENOMIC DNA]</scope>
    <source>
        <strain evidence="2">DSM22779</strain>
    </source>
</reference>
<proteinExistence type="predicted"/>
<gene>
    <name evidence="2" type="ORF">SUTH_01470</name>
</gene>
<organism evidence="2 3">
    <name type="scientific">Sulfuritalea hydrogenivorans sk43H</name>
    <dbReference type="NCBI Taxonomy" id="1223802"/>
    <lineage>
        <taxon>Bacteria</taxon>
        <taxon>Pseudomonadati</taxon>
        <taxon>Pseudomonadota</taxon>
        <taxon>Betaproteobacteria</taxon>
        <taxon>Nitrosomonadales</taxon>
        <taxon>Sterolibacteriaceae</taxon>
        <taxon>Sulfuritalea</taxon>
    </lineage>
</organism>
<keyword evidence="3" id="KW-1185">Reference proteome</keyword>
<dbReference type="AlphaFoldDB" id="W0SDG7"/>
<feature type="transmembrane region" description="Helical" evidence="1">
    <location>
        <begin position="25"/>
        <end position="48"/>
    </location>
</feature>
<dbReference type="KEGG" id="shd:SUTH_01470"/>
<name>W0SDG7_9PROT</name>
<keyword evidence="1" id="KW-1133">Transmembrane helix</keyword>
<dbReference type="EMBL" id="AP012547">
    <property type="protein sequence ID" value="BAO29269.1"/>
    <property type="molecule type" value="Genomic_DNA"/>
</dbReference>
<accession>W0SDG7</accession>
<evidence type="ECO:0000313" key="3">
    <source>
        <dbReference type="Proteomes" id="UP000031637"/>
    </source>
</evidence>
<sequence length="299" mass="32735">MELEATAGSCPAPQSSWIQNLGRSLLAAGGRIAVASVVISLALTGWIVHRDGLYTSSSDFGYWLGVLGGSLMLVLLIYPLRKRFRSLAVLGPLKHWFRFHMFAGIAGPVIVLFHSTFRVGSFNAAIALASMLLVVASGIIGRVLYRQIHHGLYGARATVTELQSTLEQQLAALQDVLAGLPAIEREIGRFSALVSLQAQGRWQRGLHIASLGWKRHLASRRVHKAIAGYEMKVGAGDTAMHENLLRLAKTIDDTLKAIQRTAQFSTFEKLFSLWHVVHIPFLCMLVVTALVHVVAVHAY</sequence>
<feature type="transmembrane region" description="Helical" evidence="1">
    <location>
        <begin position="123"/>
        <end position="145"/>
    </location>
</feature>
<feature type="transmembrane region" description="Helical" evidence="1">
    <location>
        <begin position="60"/>
        <end position="78"/>
    </location>
</feature>
<dbReference type="HOGENOM" id="CLU_080993_0_0_4"/>
<protein>
    <recommendedName>
        <fullName evidence="4">Pyridine nucleotide-disulfide oxidoreductase</fullName>
    </recommendedName>
</protein>
<evidence type="ECO:0000256" key="1">
    <source>
        <dbReference type="SAM" id="Phobius"/>
    </source>
</evidence>
<keyword evidence="1" id="KW-0812">Transmembrane</keyword>
<keyword evidence="1" id="KW-0472">Membrane</keyword>
<dbReference type="OrthoDB" id="6401090at2"/>
<evidence type="ECO:0008006" key="4">
    <source>
        <dbReference type="Google" id="ProtNLM"/>
    </source>
</evidence>
<dbReference type="STRING" id="1223802.SUTH_01470"/>
<evidence type="ECO:0000313" key="2">
    <source>
        <dbReference type="EMBL" id="BAO29269.1"/>
    </source>
</evidence>
<dbReference type="Proteomes" id="UP000031637">
    <property type="component" value="Chromosome"/>
</dbReference>
<feature type="transmembrane region" description="Helical" evidence="1">
    <location>
        <begin position="270"/>
        <end position="295"/>
    </location>
</feature>